<dbReference type="Proteomes" id="UP000015101">
    <property type="component" value="Unassembled WGS sequence"/>
</dbReference>
<evidence type="ECO:0000313" key="3">
    <source>
        <dbReference type="Proteomes" id="UP000015101"/>
    </source>
</evidence>
<sequence length="124" mass="14429">MQQSNECRFSDPAEWEVNADLIGYYAENVPSQNLKSDFLLMGRQFGDKIRYAQKEYFLRKLSNGEVVKRDWLIYSPSTAEFDPFLMERIRKYGNPGKGKVSYMSSTICDEFINILGSKVLTLKY</sequence>
<keyword evidence="3" id="KW-1185">Reference proteome</keyword>
<dbReference type="RefSeq" id="XP_009027353.1">
    <property type="nucleotide sequence ID" value="XM_009029105.1"/>
</dbReference>
<gene>
    <name evidence="2" type="primary">20200345</name>
    <name evidence="1" type="ORF">HELRODRAFT_164055</name>
</gene>
<dbReference type="HOGENOM" id="CLU_2006386_0_0_1"/>
<dbReference type="EnsemblMetazoa" id="HelroT164055">
    <property type="protein sequence ID" value="HelroP164055"/>
    <property type="gene ID" value="HelroG164055"/>
</dbReference>
<accession>T1EUU5</accession>
<dbReference type="GeneID" id="20200345"/>
<proteinExistence type="predicted"/>
<dbReference type="OrthoDB" id="6623035at2759"/>
<evidence type="ECO:0000313" key="1">
    <source>
        <dbReference type="EMBL" id="ESN94250.1"/>
    </source>
</evidence>
<protein>
    <submittedName>
        <fullName evidence="1 2">Uncharacterized protein</fullName>
    </submittedName>
</protein>
<organism evidence="2 3">
    <name type="scientific">Helobdella robusta</name>
    <name type="common">Californian leech</name>
    <dbReference type="NCBI Taxonomy" id="6412"/>
    <lineage>
        <taxon>Eukaryota</taxon>
        <taxon>Metazoa</taxon>
        <taxon>Spiralia</taxon>
        <taxon>Lophotrochozoa</taxon>
        <taxon>Annelida</taxon>
        <taxon>Clitellata</taxon>
        <taxon>Hirudinea</taxon>
        <taxon>Rhynchobdellida</taxon>
        <taxon>Glossiphoniidae</taxon>
        <taxon>Helobdella</taxon>
    </lineage>
</organism>
<reference evidence="1 3" key="2">
    <citation type="journal article" date="2013" name="Nature">
        <title>Insights into bilaterian evolution from three spiralian genomes.</title>
        <authorList>
            <person name="Simakov O."/>
            <person name="Marletaz F."/>
            <person name="Cho S.J."/>
            <person name="Edsinger-Gonzales E."/>
            <person name="Havlak P."/>
            <person name="Hellsten U."/>
            <person name="Kuo D.H."/>
            <person name="Larsson T."/>
            <person name="Lv J."/>
            <person name="Arendt D."/>
            <person name="Savage R."/>
            <person name="Osoegawa K."/>
            <person name="de Jong P."/>
            <person name="Grimwood J."/>
            <person name="Chapman J.A."/>
            <person name="Shapiro H."/>
            <person name="Aerts A."/>
            <person name="Otillar R.P."/>
            <person name="Terry A.Y."/>
            <person name="Boore J.L."/>
            <person name="Grigoriev I.V."/>
            <person name="Lindberg D.R."/>
            <person name="Seaver E.C."/>
            <person name="Weisblat D.A."/>
            <person name="Putnam N.H."/>
            <person name="Rokhsar D.S."/>
        </authorList>
    </citation>
    <scope>NUCLEOTIDE SEQUENCE</scope>
</reference>
<dbReference type="AlphaFoldDB" id="T1EUU5"/>
<reference evidence="3" key="1">
    <citation type="submission" date="2012-12" db="EMBL/GenBank/DDBJ databases">
        <authorList>
            <person name="Hellsten U."/>
            <person name="Grimwood J."/>
            <person name="Chapman J.A."/>
            <person name="Shapiro H."/>
            <person name="Aerts A."/>
            <person name="Otillar R.P."/>
            <person name="Terry A.Y."/>
            <person name="Boore J.L."/>
            <person name="Simakov O."/>
            <person name="Marletaz F."/>
            <person name="Cho S.-J."/>
            <person name="Edsinger-Gonzales E."/>
            <person name="Havlak P."/>
            <person name="Kuo D.-H."/>
            <person name="Larsson T."/>
            <person name="Lv J."/>
            <person name="Arendt D."/>
            <person name="Savage R."/>
            <person name="Osoegawa K."/>
            <person name="de Jong P."/>
            <person name="Lindberg D.R."/>
            <person name="Seaver E.C."/>
            <person name="Weisblat D.A."/>
            <person name="Putnam N.H."/>
            <person name="Grigoriev I.V."/>
            <person name="Rokhsar D.S."/>
        </authorList>
    </citation>
    <scope>NUCLEOTIDE SEQUENCE</scope>
</reference>
<dbReference type="InParanoid" id="T1EUU5"/>
<evidence type="ECO:0000313" key="2">
    <source>
        <dbReference type="EnsemblMetazoa" id="HelroP164055"/>
    </source>
</evidence>
<name>T1EUU5_HELRO</name>
<dbReference type="EMBL" id="AMQM01001521">
    <property type="status" value="NOT_ANNOTATED_CDS"/>
    <property type="molecule type" value="Genomic_DNA"/>
</dbReference>
<dbReference type="EMBL" id="KB097571">
    <property type="protein sequence ID" value="ESN94250.1"/>
    <property type="molecule type" value="Genomic_DNA"/>
</dbReference>
<dbReference type="KEGG" id="hro:HELRODRAFT_164055"/>
<dbReference type="CTD" id="20200345"/>
<reference evidence="2" key="3">
    <citation type="submission" date="2015-06" db="UniProtKB">
        <authorList>
            <consortium name="EnsemblMetazoa"/>
        </authorList>
    </citation>
    <scope>IDENTIFICATION</scope>
</reference>